<comment type="caution">
    <text evidence="1">The sequence shown here is derived from an EMBL/GenBank/DDBJ whole genome shotgun (WGS) entry which is preliminary data.</text>
</comment>
<evidence type="ECO:0008006" key="2">
    <source>
        <dbReference type="Google" id="ProtNLM"/>
    </source>
</evidence>
<organism evidence="1">
    <name type="scientific">marine sediment metagenome</name>
    <dbReference type="NCBI Taxonomy" id="412755"/>
    <lineage>
        <taxon>unclassified sequences</taxon>
        <taxon>metagenomes</taxon>
        <taxon>ecological metagenomes</taxon>
    </lineage>
</organism>
<gene>
    <name evidence="1" type="ORF">LCGC14_3042370</name>
</gene>
<dbReference type="AlphaFoldDB" id="A0A0F8WPN5"/>
<reference evidence="1" key="1">
    <citation type="journal article" date="2015" name="Nature">
        <title>Complex archaea that bridge the gap between prokaryotes and eukaryotes.</title>
        <authorList>
            <person name="Spang A."/>
            <person name="Saw J.H."/>
            <person name="Jorgensen S.L."/>
            <person name="Zaremba-Niedzwiedzka K."/>
            <person name="Martijn J."/>
            <person name="Lind A.E."/>
            <person name="van Eijk R."/>
            <person name="Schleper C."/>
            <person name="Guy L."/>
            <person name="Ettema T.J."/>
        </authorList>
    </citation>
    <scope>NUCLEOTIDE SEQUENCE</scope>
</reference>
<evidence type="ECO:0000313" key="1">
    <source>
        <dbReference type="EMBL" id="KKK58643.1"/>
    </source>
</evidence>
<name>A0A0F8WPN5_9ZZZZ</name>
<accession>A0A0F8WPN5</accession>
<proteinExistence type="predicted"/>
<sequence>MDKSLICISESFDVAIQKIREGRDWIENIPVQFRASQEFKRFEKEIKPEDLNSSNALDIRNFLDPGQEMNFLDAGCNANLMNYRLDMWDASYYGIDISSKSINAMRDFVLWDAVK</sequence>
<dbReference type="EMBL" id="LAZR01063873">
    <property type="protein sequence ID" value="KKK58643.1"/>
    <property type="molecule type" value="Genomic_DNA"/>
</dbReference>
<protein>
    <recommendedName>
        <fullName evidence="2">Methyltransferase type 11 domain-containing protein</fullName>
    </recommendedName>
</protein>